<dbReference type="PANTHER" id="PTHR33164">
    <property type="entry name" value="TRANSCRIPTIONAL REGULATOR, MARR FAMILY"/>
    <property type="match status" value="1"/>
</dbReference>
<dbReference type="InterPro" id="IPR036390">
    <property type="entry name" value="WH_DNA-bd_sf"/>
</dbReference>
<dbReference type="InterPro" id="IPR039422">
    <property type="entry name" value="MarR/SlyA-like"/>
</dbReference>
<protein>
    <submittedName>
        <fullName evidence="3">MarR family transcriptional regulator</fullName>
    </submittedName>
</protein>
<evidence type="ECO:0000256" key="1">
    <source>
        <dbReference type="SAM" id="MobiDB-lite"/>
    </source>
</evidence>
<feature type="region of interest" description="Disordered" evidence="1">
    <location>
        <begin position="22"/>
        <end position="52"/>
    </location>
</feature>
<dbReference type="SMART" id="SM00347">
    <property type="entry name" value="HTH_MARR"/>
    <property type="match status" value="1"/>
</dbReference>
<dbReference type="GO" id="GO:0003700">
    <property type="term" value="F:DNA-binding transcription factor activity"/>
    <property type="evidence" value="ECO:0007669"/>
    <property type="project" value="InterPro"/>
</dbReference>
<dbReference type="InterPro" id="IPR036388">
    <property type="entry name" value="WH-like_DNA-bd_sf"/>
</dbReference>
<dbReference type="InterPro" id="IPR000835">
    <property type="entry name" value="HTH_MarR-typ"/>
</dbReference>
<name>A0A4R9BW72_9MICO</name>
<dbReference type="Pfam" id="PF01047">
    <property type="entry name" value="MarR"/>
    <property type="match status" value="1"/>
</dbReference>
<dbReference type="Proteomes" id="UP000297626">
    <property type="component" value="Unassembled WGS sequence"/>
</dbReference>
<feature type="compositionally biased region" description="Polar residues" evidence="1">
    <location>
        <begin position="34"/>
        <end position="52"/>
    </location>
</feature>
<gene>
    <name evidence="3" type="ORF">E3T51_01675</name>
</gene>
<dbReference type="EMBL" id="SOHN01000003">
    <property type="protein sequence ID" value="TFD91440.1"/>
    <property type="molecule type" value="Genomic_DNA"/>
</dbReference>
<accession>A0A4R9BW72</accession>
<proteinExistence type="predicted"/>
<feature type="domain" description="HTH marR-type" evidence="2">
    <location>
        <begin position="99"/>
        <end position="234"/>
    </location>
</feature>
<organism evidence="3 4">
    <name type="scientific">Cryobacterium serini</name>
    <dbReference type="NCBI Taxonomy" id="1259201"/>
    <lineage>
        <taxon>Bacteria</taxon>
        <taxon>Bacillati</taxon>
        <taxon>Actinomycetota</taxon>
        <taxon>Actinomycetes</taxon>
        <taxon>Micrococcales</taxon>
        <taxon>Microbacteriaceae</taxon>
        <taxon>Cryobacterium</taxon>
    </lineage>
</organism>
<dbReference type="PANTHER" id="PTHR33164:SF43">
    <property type="entry name" value="HTH-TYPE TRANSCRIPTIONAL REPRESSOR YETL"/>
    <property type="match status" value="1"/>
</dbReference>
<evidence type="ECO:0000313" key="4">
    <source>
        <dbReference type="Proteomes" id="UP000297626"/>
    </source>
</evidence>
<sequence length="249" mass="26765">MTVSVARQISSPARIAQLMIAGPATPSKPDSGARSPSRSACGSGPLSRTSLGSNMLTGDVIGQLLCLRNTRSHRTYLPRSGMAEDSPSARPGPEFAAPLAELVWTLSNLERRLALGLTVALSEESATPDQWRILETLERLDSPTMGELAEASGMANASLSRIVDALEDTACAFRLPTVADRRRITVHVSDRGRHKLERIRQIVVAWEQTLQQRLGPDAATALLEAADFAARALDAGASLDLQSQHVRPR</sequence>
<reference evidence="3 4" key="1">
    <citation type="submission" date="2019-03" db="EMBL/GenBank/DDBJ databases">
        <title>Genomics of glacier-inhabiting Cryobacterium strains.</title>
        <authorList>
            <person name="Liu Q."/>
            <person name="Xin Y.-H."/>
        </authorList>
    </citation>
    <scope>NUCLEOTIDE SEQUENCE [LARGE SCALE GENOMIC DNA]</scope>
    <source>
        <strain evidence="3 4">Sr54</strain>
    </source>
</reference>
<evidence type="ECO:0000313" key="3">
    <source>
        <dbReference type="EMBL" id="TFD91440.1"/>
    </source>
</evidence>
<keyword evidence="4" id="KW-1185">Reference proteome</keyword>
<comment type="caution">
    <text evidence="3">The sequence shown here is derived from an EMBL/GenBank/DDBJ whole genome shotgun (WGS) entry which is preliminary data.</text>
</comment>
<dbReference type="PROSITE" id="PS50995">
    <property type="entry name" value="HTH_MARR_2"/>
    <property type="match status" value="1"/>
</dbReference>
<dbReference type="SUPFAM" id="SSF46785">
    <property type="entry name" value="Winged helix' DNA-binding domain"/>
    <property type="match status" value="1"/>
</dbReference>
<dbReference type="Gene3D" id="1.10.10.10">
    <property type="entry name" value="Winged helix-like DNA-binding domain superfamily/Winged helix DNA-binding domain"/>
    <property type="match status" value="1"/>
</dbReference>
<dbReference type="GO" id="GO:0006950">
    <property type="term" value="P:response to stress"/>
    <property type="evidence" value="ECO:0007669"/>
    <property type="project" value="TreeGrafter"/>
</dbReference>
<dbReference type="AlphaFoldDB" id="A0A4R9BW72"/>
<evidence type="ECO:0000259" key="2">
    <source>
        <dbReference type="PROSITE" id="PS50995"/>
    </source>
</evidence>